<reference evidence="6 7" key="1">
    <citation type="journal article" date="2015" name="Genome Announc.">
        <title>Expanding the biotechnology potential of lactobacilli through comparative genomics of 213 strains and associated genera.</title>
        <authorList>
            <person name="Sun Z."/>
            <person name="Harris H.M."/>
            <person name="McCann A."/>
            <person name="Guo C."/>
            <person name="Argimon S."/>
            <person name="Zhang W."/>
            <person name="Yang X."/>
            <person name="Jeffery I.B."/>
            <person name="Cooney J.C."/>
            <person name="Kagawa T.F."/>
            <person name="Liu W."/>
            <person name="Song Y."/>
            <person name="Salvetti E."/>
            <person name="Wrobel A."/>
            <person name="Rasinkangas P."/>
            <person name="Parkhill J."/>
            <person name="Rea M.C."/>
            <person name="O'Sullivan O."/>
            <person name="Ritari J."/>
            <person name="Douillard F.P."/>
            <person name="Paul Ross R."/>
            <person name="Yang R."/>
            <person name="Briner A.E."/>
            <person name="Felis G.E."/>
            <person name="de Vos W.M."/>
            <person name="Barrangou R."/>
            <person name="Klaenhammer T.R."/>
            <person name="Caufield P.W."/>
            <person name="Cui Y."/>
            <person name="Zhang H."/>
            <person name="O'Toole P.W."/>
        </authorList>
    </citation>
    <scope>NUCLEOTIDE SEQUENCE [LARGE SCALE GENOMIC DNA]</scope>
    <source>
        <strain evidence="6 7">DSM 22408</strain>
    </source>
</reference>
<keyword evidence="2 4" id="KW-0547">Nucleotide-binding</keyword>
<dbReference type="STRING" id="1122146.IV53_GL000534"/>
<dbReference type="GO" id="GO:0009396">
    <property type="term" value="P:folic acid-containing compound biosynthetic process"/>
    <property type="evidence" value="ECO:0007669"/>
    <property type="project" value="TreeGrafter"/>
</dbReference>
<name>A0A0R2KGQ6_9LACO</name>
<dbReference type="GO" id="GO:0035999">
    <property type="term" value="P:tetrahydrofolate interconversion"/>
    <property type="evidence" value="ECO:0007669"/>
    <property type="project" value="TreeGrafter"/>
</dbReference>
<dbReference type="InterPro" id="IPR002698">
    <property type="entry name" value="FTHF_cligase"/>
</dbReference>
<keyword evidence="5" id="KW-0460">Magnesium</keyword>
<evidence type="ECO:0000256" key="3">
    <source>
        <dbReference type="ARBA" id="ARBA00022840"/>
    </source>
</evidence>
<dbReference type="GO" id="GO:0030272">
    <property type="term" value="F:5-formyltetrahydrofolate cyclo-ligase activity"/>
    <property type="evidence" value="ECO:0007669"/>
    <property type="project" value="UniProtKB-EC"/>
</dbReference>
<keyword evidence="5" id="KW-0479">Metal-binding</keyword>
<feature type="binding site" evidence="4">
    <location>
        <position position="56"/>
    </location>
    <ligand>
        <name>substrate</name>
    </ligand>
</feature>
<comment type="caution">
    <text evidence="6">The sequence shown here is derived from an EMBL/GenBank/DDBJ whole genome shotgun (WGS) entry which is preliminary data.</text>
</comment>
<feature type="binding site" evidence="4">
    <location>
        <begin position="4"/>
        <end position="8"/>
    </location>
    <ligand>
        <name>ATP</name>
        <dbReference type="ChEBI" id="CHEBI:30616"/>
    </ligand>
</feature>
<gene>
    <name evidence="6" type="ORF">IV53_GL000534</name>
</gene>
<accession>A0A0R2KGQ6</accession>
<dbReference type="InterPro" id="IPR037171">
    <property type="entry name" value="NagB/RpiA_transferase-like"/>
</dbReference>
<dbReference type="Proteomes" id="UP000051500">
    <property type="component" value="Unassembled WGS sequence"/>
</dbReference>
<protein>
    <recommendedName>
        <fullName evidence="5">5-formyltetrahydrofolate cyclo-ligase</fullName>
        <ecNumber evidence="5">6.3.3.2</ecNumber>
    </recommendedName>
</protein>
<dbReference type="Pfam" id="PF01812">
    <property type="entry name" value="5-FTHF_cyc-lig"/>
    <property type="match status" value="1"/>
</dbReference>
<dbReference type="OrthoDB" id="9801938at2"/>
<dbReference type="PATRIC" id="fig|1122146.4.peg.549"/>
<dbReference type="Gene3D" id="3.40.50.10420">
    <property type="entry name" value="NagB/RpiA/CoA transferase-like"/>
    <property type="match status" value="1"/>
</dbReference>
<feature type="binding site" evidence="4">
    <location>
        <position position="51"/>
    </location>
    <ligand>
        <name>substrate</name>
    </ligand>
</feature>
<comment type="catalytic activity">
    <reaction evidence="5">
        <text>(6S)-5-formyl-5,6,7,8-tetrahydrofolate + ATP = (6R)-5,10-methenyltetrahydrofolate + ADP + phosphate</text>
        <dbReference type="Rhea" id="RHEA:10488"/>
        <dbReference type="ChEBI" id="CHEBI:30616"/>
        <dbReference type="ChEBI" id="CHEBI:43474"/>
        <dbReference type="ChEBI" id="CHEBI:57455"/>
        <dbReference type="ChEBI" id="CHEBI:57457"/>
        <dbReference type="ChEBI" id="CHEBI:456216"/>
        <dbReference type="EC" id="6.3.3.2"/>
    </reaction>
</comment>
<dbReference type="PANTHER" id="PTHR23407">
    <property type="entry name" value="ATPASE INHIBITOR/5-FORMYLTETRAHYDROFOLATE CYCLO-LIGASE"/>
    <property type="match status" value="1"/>
</dbReference>
<dbReference type="GO" id="GO:0046872">
    <property type="term" value="F:metal ion binding"/>
    <property type="evidence" value="ECO:0007669"/>
    <property type="project" value="UniProtKB-KW"/>
</dbReference>
<evidence type="ECO:0000256" key="2">
    <source>
        <dbReference type="ARBA" id="ARBA00022741"/>
    </source>
</evidence>
<dbReference type="RefSeq" id="WP_035463601.1">
    <property type="nucleotide sequence ID" value="NZ_JQBZ01000025.1"/>
</dbReference>
<sequence>MLSKQTIRQQQLKKLAQPDIQAQQFQAEQLLYQKLLQHPAWKQAQVVALTISKGCEIDTKPLIMQALLQGKEVVVPVTKAQGKMDFVSYHPEMDLQVTKYGILEPTTTQVKNKSQIDLIIVPGLAFFANQKRIGFGGGFYDRYLSDYAGTTLSLVDPVRDLSRVTCLLEETDLPIDELIKLS</sequence>
<dbReference type="PANTHER" id="PTHR23407:SF1">
    <property type="entry name" value="5-FORMYLTETRAHYDROFOLATE CYCLO-LIGASE"/>
    <property type="match status" value="1"/>
</dbReference>
<dbReference type="EMBL" id="JQBZ01000025">
    <property type="protein sequence ID" value="KRN88569.1"/>
    <property type="molecule type" value="Genomic_DNA"/>
</dbReference>
<evidence type="ECO:0000256" key="4">
    <source>
        <dbReference type="PIRSR" id="PIRSR006806-1"/>
    </source>
</evidence>
<dbReference type="NCBIfam" id="TIGR02727">
    <property type="entry name" value="MTHFS_bact"/>
    <property type="match status" value="1"/>
</dbReference>
<evidence type="ECO:0000313" key="6">
    <source>
        <dbReference type="EMBL" id="KRN88569.1"/>
    </source>
</evidence>
<evidence type="ECO:0000313" key="7">
    <source>
        <dbReference type="Proteomes" id="UP000051500"/>
    </source>
</evidence>
<organism evidence="6 7">
    <name type="scientific">Ligilactobacillus ceti DSM 22408</name>
    <dbReference type="NCBI Taxonomy" id="1122146"/>
    <lineage>
        <taxon>Bacteria</taxon>
        <taxon>Bacillati</taxon>
        <taxon>Bacillota</taxon>
        <taxon>Bacilli</taxon>
        <taxon>Lactobacillales</taxon>
        <taxon>Lactobacillaceae</taxon>
        <taxon>Ligilactobacillus</taxon>
    </lineage>
</organism>
<feature type="binding site" evidence="4">
    <location>
        <begin position="132"/>
        <end position="140"/>
    </location>
    <ligand>
        <name>ATP</name>
        <dbReference type="ChEBI" id="CHEBI:30616"/>
    </ligand>
</feature>
<evidence type="ECO:0000256" key="5">
    <source>
        <dbReference type="RuleBase" id="RU361279"/>
    </source>
</evidence>
<dbReference type="AlphaFoldDB" id="A0A0R2KGQ6"/>
<dbReference type="GO" id="GO:0005524">
    <property type="term" value="F:ATP binding"/>
    <property type="evidence" value="ECO:0007669"/>
    <property type="project" value="UniProtKB-KW"/>
</dbReference>
<proteinExistence type="inferred from homology"/>
<keyword evidence="7" id="KW-1185">Reference proteome</keyword>
<dbReference type="EC" id="6.3.3.2" evidence="5"/>
<keyword evidence="3 4" id="KW-0067">ATP-binding</keyword>
<dbReference type="PIRSF" id="PIRSF006806">
    <property type="entry name" value="FTHF_cligase"/>
    <property type="match status" value="1"/>
</dbReference>
<comment type="cofactor">
    <cofactor evidence="5">
        <name>Mg(2+)</name>
        <dbReference type="ChEBI" id="CHEBI:18420"/>
    </cofactor>
</comment>
<comment type="similarity">
    <text evidence="1 5">Belongs to the 5-formyltetrahydrofolate cyclo-ligase family.</text>
</comment>
<dbReference type="InterPro" id="IPR024185">
    <property type="entry name" value="FTHF_cligase-like_sf"/>
</dbReference>
<dbReference type="eggNOG" id="COG0212">
    <property type="taxonomic scope" value="Bacteria"/>
</dbReference>
<dbReference type="SUPFAM" id="SSF100950">
    <property type="entry name" value="NagB/RpiA/CoA transferase-like"/>
    <property type="match status" value="1"/>
</dbReference>
<evidence type="ECO:0000256" key="1">
    <source>
        <dbReference type="ARBA" id="ARBA00010638"/>
    </source>
</evidence>